<evidence type="ECO:0000313" key="3">
    <source>
        <dbReference type="EMBL" id="NJR78761.1"/>
    </source>
</evidence>
<keyword evidence="1" id="KW-0175">Coiled coil</keyword>
<evidence type="ECO:0000256" key="1">
    <source>
        <dbReference type="SAM" id="Coils"/>
    </source>
</evidence>
<dbReference type="Proteomes" id="UP000732399">
    <property type="component" value="Unassembled WGS sequence"/>
</dbReference>
<accession>A0ABX1CPL3</accession>
<name>A0ABX1CPL3_9SPHN</name>
<protein>
    <recommendedName>
        <fullName evidence="5">KfrA N-terminal DNA-binding domain-containing protein</fullName>
    </recommendedName>
</protein>
<keyword evidence="4" id="KW-1185">Reference proteome</keyword>
<sequence>MIMKDSDDWFRQKAVDQAADETAAERGCGPEEVKPYQVAKKLGIEKPGGDFYEKVYDWRRRRQAETSVTGIEVPVEASAAFRAALDQFSNDAMVEFARTVRAVGGTIDQAASLRVAAAERSREGSEAERMDLLGLCRQVETERDAALAQVAELTREVTDVRRQVDLLTGRLQQRAIDAAAMLAGRQLTSETPESHVEPDAADVMASAAGETQGPQTEMALPMAAAATADDPSVATEAPPS</sequence>
<evidence type="ECO:0000256" key="2">
    <source>
        <dbReference type="SAM" id="MobiDB-lite"/>
    </source>
</evidence>
<feature type="compositionally biased region" description="Low complexity" evidence="2">
    <location>
        <begin position="218"/>
        <end position="240"/>
    </location>
</feature>
<evidence type="ECO:0008006" key="5">
    <source>
        <dbReference type="Google" id="ProtNLM"/>
    </source>
</evidence>
<reference evidence="3 4" key="1">
    <citation type="submission" date="2020-03" db="EMBL/GenBank/DDBJ databases">
        <authorList>
            <person name="Wang L."/>
            <person name="He N."/>
            <person name="Li Y."/>
            <person name="Fang Y."/>
            <person name="Zhang F."/>
        </authorList>
    </citation>
    <scope>NUCLEOTIDE SEQUENCE [LARGE SCALE GENOMIC DNA]</scope>
    <source>
        <strain evidence="3 4">36D10-4-7</strain>
    </source>
</reference>
<feature type="coiled-coil region" evidence="1">
    <location>
        <begin position="136"/>
        <end position="170"/>
    </location>
</feature>
<gene>
    <name evidence="3" type="ORF">HBH26_09190</name>
</gene>
<evidence type="ECO:0000313" key="4">
    <source>
        <dbReference type="Proteomes" id="UP000732399"/>
    </source>
</evidence>
<feature type="region of interest" description="Disordered" evidence="2">
    <location>
        <begin position="187"/>
        <end position="240"/>
    </location>
</feature>
<comment type="caution">
    <text evidence="3">The sequence shown here is derived from an EMBL/GenBank/DDBJ whole genome shotgun (WGS) entry which is preliminary data.</text>
</comment>
<dbReference type="EMBL" id="JAAVJH010000005">
    <property type="protein sequence ID" value="NJR78761.1"/>
    <property type="molecule type" value="Genomic_DNA"/>
</dbReference>
<proteinExistence type="predicted"/>
<organism evidence="3 4">
    <name type="scientific">Sphingomonas corticis</name>
    <dbReference type="NCBI Taxonomy" id="2722791"/>
    <lineage>
        <taxon>Bacteria</taxon>
        <taxon>Pseudomonadati</taxon>
        <taxon>Pseudomonadota</taxon>
        <taxon>Alphaproteobacteria</taxon>
        <taxon>Sphingomonadales</taxon>
        <taxon>Sphingomonadaceae</taxon>
        <taxon>Sphingomonas</taxon>
    </lineage>
</organism>
<dbReference type="RefSeq" id="WP_168134312.1">
    <property type="nucleotide sequence ID" value="NZ_JAAVJH010000005.1"/>
</dbReference>